<organism evidence="11 12">
    <name type="scientific">Fulvivirga marina</name>
    <dbReference type="NCBI Taxonomy" id="2494733"/>
    <lineage>
        <taxon>Bacteria</taxon>
        <taxon>Pseudomonadati</taxon>
        <taxon>Bacteroidota</taxon>
        <taxon>Cytophagia</taxon>
        <taxon>Cytophagales</taxon>
        <taxon>Fulvivirgaceae</taxon>
        <taxon>Fulvivirga</taxon>
    </lineage>
</organism>
<dbReference type="GO" id="GO:0009279">
    <property type="term" value="C:cell outer membrane"/>
    <property type="evidence" value="ECO:0007669"/>
    <property type="project" value="UniProtKB-SubCell"/>
</dbReference>
<evidence type="ECO:0000256" key="1">
    <source>
        <dbReference type="ARBA" id="ARBA00004571"/>
    </source>
</evidence>
<evidence type="ECO:0000259" key="10">
    <source>
        <dbReference type="Pfam" id="PF07715"/>
    </source>
</evidence>
<feature type="signal peptide" evidence="9">
    <location>
        <begin position="1"/>
        <end position="24"/>
    </location>
</feature>
<comment type="similarity">
    <text evidence="8">Belongs to the TonB-dependent receptor family.</text>
</comment>
<dbReference type="Gene3D" id="2.60.40.1120">
    <property type="entry name" value="Carboxypeptidase-like, regulatory domain"/>
    <property type="match status" value="1"/>
</dbReference>
<keyword evidence="7 8" id="KW-0998">Cell outer membrane</keyword>
<keyword evidence="4 8" id="KW-0812">Transmembrane</keyword>
<accession>A0A937G2X6</accession>
<comment type="subcellular location">
    <subcellularLocation>
        <location evidence="1 8">Cell outer membrane</location>
        <topology evidence="1 8">Multi-pass membrane protein</topology>
    </subcellularLocation>
</comment>
<dbReference type="GO" id="GO:0044718">
    <property type="term" value="P:siderophore transmembrane transport"/>
    <property type="evidence" value="ECO:0007669"/>
    <property type="project" value="TreeGrafter"/>
</dbReference>
<gene>
    <name evidence="11" type="ORF">JMN32_25580</name>
</gene>
<evidence type="ECO:0000313" key="12">
    <source>
        <dbReference type="Proteomes" id="UP000614216"/>
    </source>
</evidence>
<dbReference type="PANTHER" id="PTHR30069:SF29">
    <property type="entry name" value="HEMOGLOBIN AND HEMOGLOBIN-HAPTOGLOBIN-BINDING PROTEIN 1-RELATED"/>
    <property type="match status" value="1"/>
</dbReference>
<protein>
    <submittedName>
        <fullName evidence="11">TonB-dependent receptor</fullName>
    </submittedName>
</protein>
<evidence type="ECO:0000256" key="9">
    <source>
        <dbReference type="SAM" id="SignalP"/>
    </source>
</evidence>
<feature type="domain" description="TonB-dependent receptor plug" evidence="10">
    <location>
        <begin position="125"/>
        <end position="232"/>
    </location>
</feature>
<proteinExistence type="inferred from homology"/>
<keyword evidence="2 8" id="KW-0813">Transport</keyword>
<evidence type="ECO:0000256" key="7">
    <source>
        <dbReference type="ARBA" id="ARBA00023237"/>
    </source>
</evidence>
<evidence type="ECO:0000256" key="6">
    <source>
        <dbReference type="ARBA" id="ARBA00023136"/>
    </source>
</evidence>
<dbReference type="Gene3D" id="2.170.130.10">
    <property type="entry name" value="TonB-dependent receptor, plug domain"/>
    <property type="match status" value="1"/>
</dbReference>
<dbReference type="GO" id="GO:0015344">
    <property type="term" value="F:siderophore uptake transmembrane transporter activity"/>
    <property type="evidence" value="ECO:0007669"/>
    <property type="project" value="TreeGrafter"/>
</dbReference>
<keyword evidence="12" id="KW-1185">Reference proteome</keyword>
<keyword evidence="11" id="KW-0675">Receptor</keyword>
<dbReference type="SUPFAM" id="SSF56935">
    <property type="entry name" value="Porins"/>
    <property type="match status" value="1"/>
</dbReference>
<dbReference type="EMBL" id="JAEUGD010000067">
    <property type="protein sequence ID" value="MBL6449707.1"/>
    <property type="molecule type" value="Genomic_DNA"/>
</dbReference>
<evidence type="ECO:0000256" key="5">
    <source>
        <dbReference type="ARBA" id="ARBA00022729"/>
    </source>
</evidence>
<dbReference type="SUPFAM" id="SSF49464">
    <property type="entry name" value="Carboxypeptidase regulatory domain-like"/>
    <property type="match status" value="1"/>
</dbReference>
<sequence>MKQTLRFGVIVIAFFVMVSFSAIAQTGTVSGKVLDEANGDVLIGANVLVKGTTKGSVTDVNGGFKIGDVDAGSQTIVISFIGFAEKEIQVTVNEGQNTDIGNVQLGSSAIGLAEVQIIASVAVDRKTPVAVSTIKQAELEAKIGSQEFPEILKSTPGIYATKSGGGFGDGRVNIRGFNDENVAVLINGVPVNDMENGNVYWSNWAGLTDATRSMQVQRGLGASKVAVPSIGGTINIISKATDFEKGGNVYVATGNDAYSKIGFSLNSGLSENGWAFTLSGARTKGDGYVDGTEFLGYSYYANIAKQINDDHEVTFTAIGTKQRHGQRQSNSLLIDYEESPSGIKYNPDWGYKNGEVLHVEDNFYHKPQLSLNHYWTISDKAELSTAAYASFGTGGGGGTGGTFDKSVRTGGQYGPIDVDYFVEQNENTVDGNALAWLRASRNDHKWYGVLSSLKYDISSNLQFLGGLDFRYYKGSHFYEITDLLGGDYVLNNDDINNPNRILKKGDKYNYNYDGIVLWEGVFGQFEYTKDKLSTFLSLAASNTSYSRVENFKETPDNKDSEDVSFFGYQIKGGANYNLTRNHNIFANIGFFEKAPFFRNVFLSRTSNAANEDAVNEKIMSTEIGYGYREKDFTANINVYRTQWLDKASVRSLSNAGQIFYANITGIDALHQGVEVDAVYKGIKNFTFTGMLSVGDWRWQNNVQNVRIEDEDGNPLGDPINIFIDDLKVGDAAQTTAALGMKYSAGENITIGIDYNYYDNLYASFDPTSRTSENVADAWQVPAYGLFDLNLTYKLQLGNFNASIYGNVYNLADTEYVADANDGGDAANSRVYYGYGRNWNLGLKINF</sequence>
<dbReference type="InterPro" id="IPR039426">
    <property type="entry name" value="TonB-dep_rcpt-like"/>
</dbReference>
<name>A0A937G2X6_9BACT</name>
<keyword evidence="3 8" id="KW-1134">Transmembrane beta strand</keyword>
<comment type="caution">
    <text evidence="11">The sequence shown here is derived from an EMBL/GenBank/DDBJ whole genome shotgun (WGS) entry which is preliminary data.</text>
</comment>
<evidence type="ECO:0000256" key="4">
    <source>
        <dbReference type="ARBA" id="ARBA00022692"/>
    </source>
</evidence>
<reference evidence="11" key="1">
    <citation type="submission" date="2021-01" db="EMBL/GenBank/DDBJ databases">
        <title>Fulvivirga kasyanovii gen. nov., sp nov., a novel member of the phylum Bacteroidetes isolated from seawater in a mussel farm.</title>
        <authorList>
            <person name="Zhao L.-H."/>
            <person name="Wang Z.-J."/>
        </authorList>
    </citation>
    <scope>NUCLEOTIDE SEQUENCE</scope>
    <source>
        <strain evidence="11">29W222</strain>
    </source>
</reference>
<dbReference type="PROSITE" id="PS52016">
    <property type="entry name" value="TONB_DEPENDENT_REC_3"/>
    <property type="match status" value="1"/>
</dbReference>
<dbReference type="AlphaFoldDB" id="A0A937G2X6"/>
<dbReference type="PANTHER" id="PTHR30069">
    <property type="entry name" value="TONB-DEPENDENT OUTER MEMBRANE RECEPTOR"/>
    <property type="match status" value="1"/>
</dbReference>
<dbReference type="Pfam" id="PF13715">
    <property type="entry name" value="CarbopepD_reg_2"/>
    <property type="match status" value="1"/>
</dbReference>
<evidence type="ECO:0000313" key="11">
    <source>
        <dbReference type="EMBL" id="MBL6449707.1"/>
    </source>
</evidence>
<feature type="chain" id="PRO_5037175678" evidence="9">
    <location>
        <begin position="25"/>
        <end position="846"/>
    </location>
</feature>
<dbReference type="InterPro" id="IPR012910">
    <property type="entry name" value="Plug_dom"/>
</dbReference>
<dbReference type="InterPro" id="IPR008969">
    <property type="entry name" value="CarboxyPept-like_regulatory"/>
</dbReference>
<evidence type="ECO:0000256" key="2">
    <source>
        <dbReference type="ARBA" id="ARBA00022448"/>
    </source>
</evidence>
<dbReference type="Proteomes" id="UP000614216">
    <property type="component" value="Unassembled WGS sequence"/>
</dbReference>
<dbReference type="RefSeq" id="WP_202859253.1">
    <property type="nucleotide sequence ID" value="NZ_JAEUGD010000067.1"/>
</dbReference>
<dbReference type="InterPro" id="IPR037066">
    <property type="entry name" value="Plug_dom_sf"/>
</dbReference>
<dbReference type="InterPro" id="IPR036942">
    <property type="entry name" value="Beta-barrel_TonB_sf"/>
</dbReference>
<keyword evidence="5 9" id="KW-0732">Signal</keyword>
<keyword evidence="6 8" id="KW-0472">Membrane</keyword>
<dbReference type="Pfam" id="PF07715">
    <property type="entry name" value="Plug"/>
    <property type="match status" value="1"/>
</dbReference>
<dbReference type="Gene3D" id="2.40.170.20">
    <property type="entry name" value="TonB-dependent receptor, beta-barrel domain"/>
    <property type="match status" value="1"/>
</dbReference>
<evidence type="ECO:0000256" key="3">
    <source>
        <dbReference type="ARBA" id="ARBA00022452"/>
    </source>
</evidence>
<evidence type="ECO:0000256" key="8">
    <source>
        <dbReference type="PROSITE-ProRule" id="PRU01360"/>
    </source>
</evidence>